<evidence type="ECO:0000259" key="3">
    <source>
        <dbReference type="Pfam" id="PF20772"/>
    </source>
</evidence>
<dbReference type="Pfam" id="PF01709">
    <property type="entry name" value="Transcrip_reg"/>
    <property type="match status" value="1"/>
</dbReference>
<evidence type="ECO:0000259" key="2">
    <source>
        <dbReference type="Pfam" id="PF01709"/>
    </source>
</evidence>
<dbReference type="Gene3D" id="3.30.70.980">
    <property type="match status" value="2"/>
</dbReference>
<dbReference type="InterPro" id="IPR026564">
    <property type="entry name" value="Transcrip_reg_TACO1-like_dom3"/>
</dbReference>
<dbReference type="SUPFAM" id="SSF75625">
    <property type="entry name" value="YebC-like"/>
    <property type="match status" value="1"/>
</dbReference>
<dbReference type="AlphaFoldDB" id="A0A0B7JJX1"/>
<evidence type="ECO:0000256" key="1">
    <source>
        <dbReference type="ARBA" id="ARBA00008724"/>
    </source>
</evidence>
<dbReference type="Pfam" id="PF20772">
    <property type="entry name" value="TACO1_YebC_N"/>
    <property type="match status" value="1"/>
</dbReference>
<feature type="domain" description="TACO1/YebC-like N-terminal" evidence="3">
    <location>
        <begin position="50"/>
        <end position="120"/>
    </location>
</feature>
<dbReference type="InterPro" id="IPR002876">
    <property type="entry name" value="Transcrip_reg_TACO1-like"/>
</dbReference>
<sequence length="307" mass="33852">MILQRQTLRRLATIQQTSLLWDVAPIPTSICRCCLERSFATTARLEAGHNKWSKTKHIKAVTDKKKMIDRTNFVKVITMYSRMYGENLQFNPQLAGAIAAATKASVPKSIIEGAVARGQGRSTSGAQLEPMTLEALIAPNIAIIAEAETDNKIRTISDLKLVAKRCGAVASASAFYFTKRGRTIFKAKEGGPTLSEVFEEAIEHEGVEDIEELPEGGFVTWTEPAMLTSVTEVLSRKFGLELMESDIIWAPNEDTMVDMESSATALNLGDLLSGFKEFPEVKAIYVNVRQGSLSDEVWEKVNGYLDI</sequence>
<evidence type="ECO:0000313" key="4">
    <source>
        <dbReference type="EMBL" id="CEO45148.1"/>
    </source>
</evidence>
<reference evidence="4" key="1">
    <citation type="submission" date="2015-01" db="EMBL/GenBank/DDBJ databases">
        <authorList>
            <person name="Durling Mikael"/>
        </authorList>
    </citation>
    <scope>NUCLEOTIDE SEQUENCE</scope>
</reference>
<dbReference type="GO" id="GO:0005739">
    <property type="term" value="C:mitochondrion"/>
    <property type="evidence" value="ECO:0007669"/>
    <property type="project" value="TreeGrafter"/>
</dbReference>
<proteinExistence type="inferred from homology"/>
<dbReference type="InterPro" id="IPR048300">
    <property type="entry name" value="TACO1_YebC-like_2nd/3rd_dom"/>
</dbReference>
<dbReference type="PANTHER" id="PTHR12532">
    <property type="entry name" value="TRANSLATIONAL ACTIVATOR OF CYTOCHROME C OXIDASE 1"/>
    <property type="match status" value="1"/>
</dbReference>
<feature type="domain" description="TACO1/YebC-like second and third" evidence="2">
    <location>
        <begin position="129"/>
        <end position="288"/>
    </location>
</feature>
<dbReference type="Gene3D" id="1.10.10.200">
    <property type="match status" value="1"/>
</dbReference>
<dbReference type="PANTHER" id="PTHR12532:SF0">
    <property type="entry name" value="TRANSLATIONAL ACTIVATOR OF CYTOCHROME C OXIDASE 1"/>
    <property type="match status" value="1"/>
</dbReference>
<dbReference type="InterPro" id="IPR017856">
    <property type="entry name" value="Integrase-like_N"/>
</dbReference>
<dbReference type="InterPro" id="IPR029072">
    <property type="entry name" value="YebC-like"/>
</dbReference>
<name>A0A0B7JJX1_BIOOC</name>
<comment type="similarity">
    <text evidence="1">Belongs to the TACO1 family.</text>
</comment>
<organism evidence="4">
    <name type="scientific">Bionectria ochroleuca</name>
    <name type="common">Gliocladium roseum</name>
    <dbReference type="NCBI Taxonomy" id="29856"/>
    <lineage>
        <taxon>Eukaryota</taxon>
        <taxon>Fungi</taxon>
        <taxon>Dikarya</taxon>
        <taxon>Ascomycota</taxon>
        <taxon>Pezizomycotina</taxon>
        <taxon>Sordariomycetes</taxon>
        <taxon>Hypocreomycetidae</taxon>
        <taxon>Hypocreales</taxon>
        <taxon>Bionectriaceae</taxon>
        <taxon>Clonostachys</taxon>
    </lineage>
</organism>
<accession>A0A0B7JJX1</accession>
<dbReference type="EMBL" id="CDPU01000002">
    <property type="protein sequence ID" value="CEO45148.1"/>
    <property type="molecule type" value="Genomic_DNA"/>
</dbReference>
<protein>
    <submittedName>
        <fullName evidence="4">Uncharacterized protein</fullName>
    </submittedName>
</protein>
<dbReference type="InterPro" id="IPR049083">
    <property type="entry name" value="TACO1_YebC_N"/>
</dbReference>
<gene>
    <name evidence="4" type="ORF">BN869_000001203_1</name>
</gene>